<dbReference type="InterPro" id="IPR010987">
    <property type="entry name" value="Glutathione-S-Trfase_C-like"/>
</dbReference>
<feature type="domain" description="GST C-terminal" evidence="6">
    <location>
        <begin position="87"/>
        <end position="210"/>
    </location>
</feature>
<dbReference type="PANTHER" id="PTHR11260">
    <property type="entry name" value="GLUTATHIONE S-TRANSFERASE, GST, SUPERFAMILY, GST DOMAIN CONTAINING"/>
    <property type="match status" value="1"/>
</dbReference>
<evidence type="ECO:0000259" key="6">
    <source>
        <dbReference type="PROSITE" id="PS50405"/>
    </source>
</evidence>
<comment type="similarity">
    <text evidence="4">Belongs to the GST superfamily.</text>
</comment>
<dbReference type="Proteomes" id="UP000327013">
    <property type="component" value="Chromosome 1"/>
</dbReference>
<proteinExistence type="inferred from homology"/>
<keyword evidence="8" id="KW-1185">Reference proteome</keyword>
<dbReference type="CDD" id="cd03185">
    <property type="entry name" value="GST_C_Tau"/>
    <property type="match status" value="1"/>
</dbReference>
<dbReference type="SFLD" id="SFLDG01152">
    <property type="entry name" value="Main.3:_Omega-_and_Tau-like"/>
    <property type="match status" value="1"/>
</dbReference>
<evidence type="ECO:0000256" key="4">
    <source>
        <dbReference type="RuleBase" id="RU003494"/>
    </source>
</evidence>
<evidence type="ECO:0000256" key="2">
    <source>
        <dbReference type="ARBA" id="ARBA00022679"/>
    </source>
</evidence>
<dbReference type="GO" id="GO:0005737">
    <property type="term" value="C:cytoplasm"/>
    <property type="evidence" value="ECO:0007669"/>
    <property type="project" value="TreeGrafter"/>
</dbReference>
<dbReference type="Gene3D" id="3.40.30.10">
    <property type="entry name" value="Glutaredoxin"/>
    <property type="match status" value="1"/>
</dbReference>
<dbReference type="PROSITE" id="PS50404">
    <property type="entry name" value="GST_NTER"/>
    <property type="match status" value="1"/>
</dbReference>
<evidence type="ECO:0000313" key="8">
    <source>
        <dbReference type="Proteomes" id="UP000327013"/>
    </source>
</evidence>
<dbReference type="EC" id="2.5.1.18" evidence="1"/>
<organism evidence="7 8">
    <name type="scientific">Carpinus fangiana</name>
    <dbReference type="NCBI Taxonomy" id="176857"/>
    <lineage>
        <taxon>Eukaryota</taxon>
        <taxon>Viridiplantae</taxon>
        <taxon>Streptophyta</taxon>
        <taxon>Embryophyta</taxon>
        <taxon>Tracheophyta</taxon>
        <taxon>Spermatophyta</taxon>
        <taxon>Magnoliopsida</taxon>
        <taxon>eudicotyledons</taxon>
        <taxon>Gunneridae</taxon>
        <taxon>Pentapetalae</taxon>
        <taxon>rosids</taxon>
        <taxon>fabids</taxon>
        <taxon>Fagales</taxon>
        <taxon>Betulaceae</taxon>
        <taxon>Carpinus</taxon>
    </lineage>
</organism>
<dbReference type="SUPFAM" id="SSF52833">
    <property type="entry name" value="Thioredoxin-like"/>
    <property type="match status" value="1"/>
</dbReference>
<dbReference type="OrthoDB" id="4951845at2759"/>
<dbReference type="InterPro" id="IPR036282">
    <property type="entry name" value="Glutathione-S-Trfase_C_sf"/>
</dbReference>
<dbReference type="FunFam" id="1.20.1050.10:FF:000012">
    <property type="entry name" value="Tau class glutathione S-transferase"/>
    <property type="match status" value="1"/>
</dbReference>
<dbReference type="InterPro" id="IPR045074">
    <property type="entry name" value="GST_C_Tau"/>
</dbReference>
<evidence type="ECO:0000313" key="7">
    <source>
        <dbReference type="EMBL" id="KAE7999233.1"/>
    </source>
</evidence>
<dbReference type="EMBL" id="CM017321">
    <property type="protein sequence ID" value="KAE7999233.1"/>
    <property type="molecule type" value="Genomic_DNA"/>
</dbReference>
<dbReference type="PANTHER" id="PTHR11260:SF762">
    <property type="entry name" value="GLUTATHIONE TRANSFERASE"/>
    <property type="match status" value="1"/>
</dbReference>
<dbReference type="InterPro" id="IPR045073">
    <property type="entry name" value="Omega/Tau-like"/>
</dbReference>
<dbReference type="Pfam" id="PF02798">
    <property type="entry name" value="GST_N"/>
    <property type="match status" value="1"/>
</dbReference>
<dbReference type="GO" id="GO:0004364">
    <property type="term" value="F:glutathione transferase activity"/>
    <property type="evidence" value="ECO:0007669"/>
    <property type="project" value="UniProtKB-EC"/>
</dbReference>
<dbReference type="Pfam" id="PF00043">
    <property type="entry name" value="GST_C"/>
    <property type="match status" value="1"/>
</dbReference>
<name>A0A5N6QMA0_9ROSI</name>
<feature type="domain" description="GST N-terminal" evidence="5">
    <location>
        <begin position="3"/>
        <end position="82"/>
    </location>
</feature>
<dbReference type="CDD" id="cd03058">
    <property type="entry name" value="GST_N_Tau"/>
    <property type="match status" value="1"/>
</dbReference>
<sequence length="225" mass="26253">MAEEVKVFRTWSSPFAFRVVWALQMKGVPFENIYEDLSEKSSLLLHYNPIHKKVPVLVHNGKPLAESLVILEYIEETWKQTPLLPEDPYKRATARFWARFGDDQVLLSVWNVFIKQGKEQEEAIARAHGNLQYLEEELRGKKFFSGEKIGYVDLAFGWVANLISVFEEVKGLTLMEHEKHPLLLAWIQNFMDAPIIKENWPPRDKLITKYHALLKSYILKEAAEK</sequence>
<dbReference type="PROSITE" id="PS50405">
    <property type="entry name" value="GST_CTER"/>
    <property type="match status" value="1"/>
</dbReference>
<dbReference type="InterPro" id="IPR040079">
    <property type="entry name" value="Glutathione_S-Trfase"/>
</dbReference>
<evidence type="ECO:0000256" key="1">
    <source>
        <dbReference type="ARBA" id="ARBA00012452"/>
    </source>
</evidence>
<gene>
    <name evidence="7" type="ORF">FH972_003686</name>
</gene>
<dbReference type="FunFam" id="3.40.30.10:FF:000014">
    <property type="entry name" value="Tau class glutathione S-transferase"/>
    <property type="match status" value="1"/>
</dbReference>
<dbReference type="GO" id="GO:0006749">
    <property type="term" value="P:glutathione metabolic process"/>
    <property type="evidence" value="ECO:0007669"/>
    <property type="project" value="InterPro"/>
</dbReference>
<dbReference type="AlphaFoldDB" id="A0A5N6QMA0"/>
<dbReference type="SFLD" id="SFLDS00019">
    <property type="entry name" value="Glutathione_Transferase_(cytos"/>
    <property type="match status" value="1"/>
</dbReference>
<dbReference type="InterPro" id="IPR004045">
    <property type="entry name" value="Glutathione_S-Trfase_N"/>
</dbReference>
<dbReference type="SUPFAM" id="SSF47616">
    <property type="entry name" value="GST C-terminal domain-like"/>
    <property type="match status" value="1"/>
</dbReference>
<dbReference type="SFLD" id="SFLDG00358">
    <property type="entry name" value="Main_(cytGST)"/>
    <property type="match status" value="1"/>
</dbReference>
<dbReference type="Gene3D" id="1.20.1050.10">
    <property type="match status" value="1"/>
</dbReference>
<protein>
    <recommendedName>
        <fullName evidence="1">glutathione transferase</fullName>
        <ecNumber evidence="1">2.5.1.18</ecNumber>
    </recommendedName>
</protein>
<reference evidence="7 8" key="1">
    <citation type="submission" date="2019-06" db="EMBL/GenBank/DDBJ databases">
        <title>A chromosomal-level reference genome of Carpinus fangiana (Coryloideae, Betulaceae).</title>
        <authorList>
            <person name="Yang X."/>
            <person name="Wang Z."/>
            <person name="Zhang L."/>
            <person name="Hao G."/>
            <person name="Liu J."/>
            <person name="Yang Y."/>
        </authorList>
    </citation>
    <scope>NUCLEOTIDE SEQUENCE [LARGE SCALE GENOMIC DNA]</scope>
    <source>
        <strain evidence="7">Cfa_2016G</strain>
        <tissue evidence="7">Leaf</tissue>
    </source>
</reference>
<evidence type="ECO:0000256" key="3">
    <source>
        <dbReference type="ARBA" id="ARBA00047960"/>
    </source>
</evidence>
<dbReference type="InterPro" id="IPR004046">
    <property type="entry name" value="GST_C"/>
</dbReference>
<evidence type="ECO:0000259" key="5">
    <source>
        <dbReference type="PROSITE" id="PS50404"/>
    </source>
</evidence>
<keyword evidence="2" id="KW-0808">Transferase</keyword>
<accession>A0A5N6QMA0</accession>
<dbReference type="InterPro" id="IPR036249">
    <property type="entry name" value="Thioredoxin-like_sf"/>
</dbReference>
<comment type="catalytic activity">
    <reaction evidence="3">
        <text>RX + glutathione = an S-substituted glutathione + a halide anion + H(+)</text>
        <dbReference type="Rhea" id="RHEA:16437"/>
        <dbReference type="ChEBI" id="CHEBI:15378"/>
        <dbReference type="ChEBI" id="CHEBI:16042"/>
        <dbReference type="ChEBI" id="CHEBI:17792"/>
        <dbReference type="ChEBI" id="CHEBI:57925"/>
        <dbReference type="ChEBI" id="CHEBI:90779"/>
        <dbReference type="EC" id="2.5.1.18"/>
    </reaction>
</comment>